<dbReference type="GeneID" id="14550954"/>
<dbReference type="KEGG" id="sai:Saci_0426"/>
<gene>
    <name evidence="1" type="ordered locus">Saci_0426</name>
</gene>
<dbReference type="PATRIC" id="fig|330779.12.peg.424"/>
<evidence type="ECO:0000313" key="2">
    <source>
        <dbReference type="Proteomes" id="UP000001018"/>
    </source>
</evidence>
<sequence length="121" mass="13781">MMEIPENVKKELKDGVCVACCDNIVICMSEDLPTNPNADTDLEVDREGGEIIIRHIIKDNPDNPLYLEYPADRKFVENVSKANGSVKIFFVDQKFNEKSTFIVKLNKEDLRLLRREIGLGP</sequence>
<evidence type="ECO:0000313" key="1">
    <source>
        <dbReference type="EMBL" id="AAY79839.1"/>
    </source>
</evidence>
<dbReference type="STRING" id="330779.Saci_0426"/>
<dbReference type="Proteomes" id="UP000001018">
    <property type="component" value="Chromosome"/>
</dbReference>
<organism evidence="1 2">
    <name type="scientific">Sulfolobus acidocaldarius (strain ATCC 33909 / DSM 639 / JCM 8929 / NBRC 15157 / NCIMB 11770)</name>
    <dbReference type="NCBI Taxonomy" id="330779"/>
    <lineage>
        <taxon>Archaea</taxon>
        <taxon>Thermoproteota</taxon>
        <taxon>Thermoprotei</taxon>
        <taxon>Sulfolobales</taxon>
        <taxon>Sulfolobaceae</taxon>
        <taxon>Sulfolobus</taxon>
    </lineage>
</organism>
<dbReference type="EMBL" id="CP000077">
    <property type="protein sequence ID" value="AAY79839.1"/>
    <property type="molecule type" value="Genomic_DNA"/>
</dbReference>
<dbReference type="HOGENOM" id="CLU_165878_0_0_2"/>
<dbReference type="RefSeq" id="WP_011277341.1">
    <property type="nucleotide sequence ID" value="NC_007181.1"/>
</dbReference>
<dbReference type="eggNOG" id="arCOG05925">
    <property type="taxonomic scope" value="Archaea"/>
</dbReference>
<reference evidence="1 2" key="1">
    <citation type="journal article" date="2005" name="J. Bacteriol.">
        <title>The genome of Sulfolobus acidocaldarius, a model organism of the Crenarchaeota.</title>
        <authorList>
            <person name="Chen L."/>
            <person name="Brugger K."/>
            <person name="Skovgaard M."/>
            <person name="Redder P."/>
            <person name="She Q."/>
            <person name="Torarinsson E."/>
            <person name="Greve B."/>
            <person name="Awayez M."/>
            <person name="Zibat A."/>
            <person name="Klenk H.-P."/>
            <person name="Garrett R.A."/>
        </authorList>
    </citation>
    <scope>NUCLEOTIDE SEQUENCE [LARGE SCALE GENOMIC DNA]</scope>
    <source>
        <strain evidence="2">ATCC 33909 / DSM 639 / JCM 8929 / NBRC 15157 / NCIMB 11770</strain>
    </source>
</reference>
<name>Q4JBJ0_SULAC</name>
<dbReference type="AlphaFoldDB" id="Q4JBJ0"/>
<accession>Q4JBJ0</accession>
<keyword evidence="2" id="KW-1185">Reference proteome</keyword>
<protein>
    <submittedName>
        <fullName evidence="1">Conserved protein</fullName>
    </submittedName>
</protein>
<proteinExistence type="predicted"/>